<keyword evidence="5" id="KW-0547">Nucleotide-binding</keyword>
<dbReference type="PANTHER" id="PTHR24223">
    <property type="entry name" value="ATP-BINDING CASSETTE SUB-FAMILY C"/>
    <property type="match status" value="1"/>
</dbReference>
<dbReference type="PROSITE" id="PS50929">
    <property type="entry name" value="ABC_TM1F"/>
    <property type="match status" value="2"/>
</dbReference>
<name>A0A1X6MMW4_9APHY</name>
<organism evidence="13 14">
    <name type="scientific">Postia placenta MAD-698-R-SB12</name>
    <dbReference type="NCBI Taxonomy" id="670580"/>
    <lineage>
        <taxon>Eukaryota</taxon>
        <taxon>Fungi</taxon>
        <taxon>Dikarya</taxon>
        <taxon>Basidiomycota</taxon>
        <taxon>Agaricomycotina</taxon>
        <taxon>Agaricomycetes</taxon>
        <taxon>Polyporales</taxon>
        <taxon>Adustoporiaceae</taxon>
        <taxon>Rhodonia</taxon>
    </lineage>
</organism>
<evidence type="ECO:0000313" key="13">
    <source>
        <dbReference type="EMBL" id="OSX57744.1"/>
    </source>
</evidence>
<dbReference type="GO" id="GO:0016020">
    <property type="term" value="C:membrane"/>
    <property type="evidence" value="ECO:0007669"/>
    <property type="project" value="UniProtKB-SubCell"/>
</dbReference>
<dbReference type="FunFam" id="3.40.50.300:FF:000997">
    <property type="entry name" value="Multidrug resistance-associated protein 1"/>
    <property type="match status" value="1"/>
</dbReference>
<proteinExistence type="predicted"/>
<protein>
    <recommendedName>
        <fullName evidence="15">ABC transporter</fullName>
    </recommendedName>
</protein>
<evidence type="ECO:0000256" key="10">
    <source>
        <dbReference type="SAM" id="Phobius"/>
    </source>
</evidence>
<evidence type="ECO:0000259" key="12">
    <source>
        <dbReference type="PROSITE" id="PS50929"/>
    </source>
</evidence>
<evidence type="ECO:0000313" key="14">
    <source>
        <dbReference type="Proteomes" id="UP000194127"/>
    </source>
</evidence>
<dbReference type="CDD" id="cd18596">
    <property type="entry name" value="ABC_6TM_VMR1_D1_like"/>
    <property type="match status" value="1"/>
</dbReference>
<dbReference type="CDD" id="cd03244">
    <property type="entry name" value="ABCC_MRP_domain2"/>
    <property type="match status" value="1"/>
</dbReference>
<dbReference type="RefSeq" id="XP_024334538.1">
    <property type="nucleotide sequence ID" value="XM_024489173.1"/>
</dbReference>
<feature type="compositionally biased region" description="Basic and acidic residues" evidence="9">
    <location>
        <begin position="669"/>
        <end position="679"/>
    </location>
</feature>
<dbReference type="Gene3D" id="3.40.50.300">
    <property type="entry name" value="P-loop containing nucleotide triphosphate hydrolases"/>
    <property type="match status" value="2"/>
</dbReference>
<dbReference type="GO" id="GO:0140359">
    <property type="term" value="F:ABC-type transporter activity"/>
    <property type="evidence" value="ECO:0007669"/>
    <property type="project" value="InterPro"/>
</dbReference>
<dbReference type="InterPro" id="IPR003439">
    <property type="entry name" value="ABC_transporter-like_ATP-bd"/>
</dbReference>
<dbReference type="GO" id="GO:0016887">
    <property type="term" value="F:ATP hydrolysis activity"/>
    <property type="evidence" value="ECO:0007669"/>
    <property type="project" value="InterPro"/>
</dbReference>
<dbReference type="SMART" id="SM00382">
    <property type="entry name" value="AAA"/>
    <property type="match status" value="2"/>
</dbReference>
<dbReference type="InterPro" id="IPR050173">
    <property type="entry name" value="ABC_transporter_C-like"/>
</dbReference>
<keyword evidence="14" id="KW-1185">Reference proteome</keyword>
<dbReference type="CDD" id="cd03250">
    <property type="entry name" value="ABCC_MRP_domain1"/>
    <property type="match status" value="1"/>
</dbReference>
<dbReference type="FunFam" id="3.40.50.300:FF:001354">
    <property type="entry name" value="ATP-binding cassette (ABC) transporter, putative"/>
    <property type="match status" value="1"/>
</dbReference>
<feature type="transmembrane region" description="Helical" evidence="10">
    <location>
        <begin position="216"/>
        <end position="238"/>
    </location>
</feature>
<sequence>MPEDSASLWSWSTFSFVERLFGVAQRRTLDAADVWRLSPYFTHKNLFRKYLGYRAAHPTRSLLRFLLASNSRDLILDIVLQLWSAVFGFVPPYALQQILSALADPTPESKRSAYVFALLAFVANLSFAQMDLYRMWYTRRCYERTRGQLFCALHYKALARRDVSGKATGDGAENDSADLGKIVNLMQGDAYAVAHRFWEFAGIFTAPIRLTIALVFLYRILGWSSLAAVGVVVVAYLLNYPLAKYNIYVTRNAWNARDRRMNLVNELFQNIRFLKFYGWESRWSDRVHDSRETELKWRVKDNIVSVLITFIWTWIPSATAVSSFLCYTLVAGERLTVAKAFTSIALFSYLQEPMTQLPGQFFALLRAYVSMQRIEAFLAEEEVPDWASSIKMSPAMRTSAAAEVGFEDAAFEWDVAPKDVPSRFQLGPLSVKFPAGRLTLVSGATGSGKSALLSALLGEMHCISGAVVLNKAGHQVAYCAQNPWLEHATIRDNIIFGSAYGYDERRYQAAIEACALTRDLEIFEAGDMTEIGEKGITLSGGQRARIALARALYSQATCILLDDPLAAVDMHTAQHLVKKALSGDLARGRTIILITHHITLCLPIAAYLVELASGEVIRQGSTQELREKGQLQNLVDAEDVPPAESESQSSSSTSIVQNEADGADAAGNAERETKPKGKLIEAEARAEGRVSTRTYWTYIRAAGLSSWFLTVVLMILIRLITIGNQFFIARWGEAYENTDSSITKDLAPTWEQLPPPEVDVRPWLLIFLCISLSGAVTVILYISLGYYASLQASRSLFTSMLRRLTGAPSRFFDVTPIGRILNRFTSDIDTVDYALQNSARAALSGCFSFLASLFVVVWVVPLFAPFALIIAWLYIRLAPSYVRASRDLRRLESISLSPAFAGFDELLRGLPHVRAFGMEERYQDRFYKRVDTFQSFDHVYWLVSGWLQWRYDCLGSVVVFLTTVFALATSVSSGFAALVIVQAGVFAEASRVLVKVLAQLELDFNSVERIVEYLGVPQEAPAVIPDSRPPAYWPSSSGELIVQDLVVRYASELPAVLHKLSFTVKPSEKIGVVGRTGSGKSTLALSMLRIVEPSEGKIIIDHVDISKIGLDDLRTRITIISQDVSLFSGTIRSNLDPFGEHSDEECMEVLDRCHLTSIFSRTIGKAEGAAITLDMPISQTGSLSAGERQLVSMARALLRRSNVVIMDEATSQIDSNLDDQIQRTIREEFSGAIVITIAHRLKTVLDYDRILVLGGGDILEFDTPRALITEPGGVFREMCRASADWQEIQAAAEQR</sequence>
<keyword evidence="4" id="KW-0677">Repeat</keyword>
<dbReference type="GO" id="GO:0005524">
    <property type="term" value="F:ATP binding"/>
    <property type="evidence" value="ECO:0007669"/>
    <property type="project" value="UniProtKB-KW"/>
</dbReference>
<dbReference type="SUPFAM" id="SSF90123">
    <property type="entry name" value="ABC transporter transmembrane region"/>
    <property type="match status" value="2"/>
</dbReference>
<reference evidence="13 14" key="1">
    <citation type="submission" date="2017-04" db="EMBL/GenBank/DDBJ databases">
        <title>Genome Sequence of the Model Brown-Rot Fungus Postia placenta SB12.</title>
        <authorList>
            <consortium name="DOE Joint Genome Institute"/>
            <person name="Gaskell J."/>
            <person name="Kersten P."/>
            <person name="Larrondo L.F."/>
            <person name="Canessa P."/>
            <person name="Martinez D."/>
            <person name="Hibbett D."/>
            <person name="Schmoll M."/>
            <person name="Kubicek C.P."/>
            <person name="Martinez A.T."/>
            <person name="Yadav J."/>
            <person name="Master E."/>
            <person name="Magnuson J.K."/>
            <person name="James T."/>
            <person name="Yaver D."/>
            <person name="Berka R."/>
            <person name="Labutti K."/>
            <person name="Lipzen A."/>
            <person name="Aerts A."/>
            <person name="Barry K."/>
            <person name="Henrissat B."/>
            <person name="Blanchette R."/>
            <person name="Grigoriev I."/>
            <person name="Cullen D."/>
        </authorList>
    </citation>
    <scope>NUCLEOTIDE SEQUENCE [LARGE SCALE GENOMIC DNA]</scope>
    <source>
        <strain evidence="13 14">MAD-698-R-SB12</strain>
    </source>
</reference>
<comment type="subcellular location">
    <subcellularLocation>
        <location evidence="1">Membrane</location>
        <topology evidence="1">Multi-pass membrane protein</topology>
    </subcellularLocation>
</comment>
<dbReference type="InterPro" id="IPR036640">
    <property type="entry name" value="ABC1_TM_sf"/>
</dbReference>
<evidence type="ECO:0000256" key="6">
    <source>
        <dbReference type="ARBA" id="ARBA00022840"/>
    </source>
</evidence>
<gene>
    <name evidence="13" type="ORF">POSPLADRAFT_1185722</name>
</gene>
<keyword evidence="7 10" id="KW-1133">Transmembrane helix</keyword>
<dbReference type="InterPro" id="IPR011527">
    <property type="entry name" value="ABC1_TM_dom"/>
</dbReference>
<dbReference type="InterPro" id="IPR003593">
    <property type="entry name" value="AAA+_ATPase"/>
</dbReference>
<dbReference type="PANTHER" id="PTHR24223:SF415">
    <property type="entry name" value="FI20190P1"/>
    <property type="match status" value="1"/>
</dbReference>
<evidence type="ECO:0000256" key="9">
    <source>
        <dbReference type="SAM" id="MobiDB-lite"/>
    </source>
</evidence>
<keyword evidence="3 10" id="KW-0812">Transmembrane</keyword>
<feature type="compositionally biased region" description="Low complexity" evidence="9">
    <location>
        <begin position="644"/>
        <end position="668"/>
    </location>
</feature>
<feature type="transmembrane region" description="Helical" evidence="10">
    <location>
        <begin position="698"/>
        <end position="720"/>
    </location>
</feature>
<dbReference type="OrthoDB" id="6500128at2759"/>
<evidence type="ECO:0000259" key="11">
    <source>
        <dbReference type="PROSITE" id="PS50893"/>
    </source>
</evidence>
<dbReference type="SUPFAM" id="SSF52540">
    <property type="entry name" value="P-loop containing nucleoside triphosphate hydrolases"/>
    <property type="match status" value="2"/>
</dbReference>
<evidence type="ECO:0000256" key="3">
    <source>
        <dbReference type="ARBA" id="ARBA00022692"/>
    </source>
</evidence>
<evidence type="ECO:0000256" key="7">
    <source>
        <dbReference type="ARBA" id="ARBA00022989"/>
    </source>
</evidence>
<evidence type="ECO:0000256" key="1">
    <source>
        <dbReference type="ARBA" id="ARBA00004141"/>
    </source>
</evidence>
<dbReference type="CDD" id="cd18604">
    <property type="entry name" value="ABC_6TM_VMR1_D2_like"/>
    <property type="match status" value="1"/>
</dbReference>
<evidence type="ECO:0000256" key="2">
    <source>
        <dbReference type="ARBA" id="ARBA00022448"/>
    </source>
</evidence>
<feature type="transmembrane region" description="Helical" evidence="10">
    <location>
        <begin position="957"/>
        <end position="981"/>
    </location>
</feature>
<feature type="transmembrane region" description="Helical" evidence="10">
    <location>
        <begin position="303"/>
        <end position="330"/>
    </location>
</feature>
<dbReference type="GeneID" id="36334122"/>
<dbReference type="FunFam" id="1.20.1560.10:FF:000013">
    <property type="entry name" value="ABC transporter C family member 2"/>
    <property type="match status" value="1"/>
</dbReference>
<dbReference type="Pfam" id="PF00005">
    <property type="entry name" value="ABC_tran"/>
    <property type="match status" value="2"/>
</dbReference>
<dbReference type="InterPro" id="IPR027417">
    <property type="entry name" value="P-loop_NTPase"/>
</dbReference>
<dbReference type="PROSITE" id="PS00211">
    <property type="entry name" value="ABC_TRANSPORTER_1"/>
    <property type="match status" value="2"/>
</dbReference>
<feature type="transmembrane region" description="Helical" evidence="10">
    <location>
        <begin position="849"/>
        <end position="875"/>
    </location>
</feature>
<dbReference type="EMBL" id="KZ110607">
    <property type="protein sequence ID" value="OSX57744.1"/>
    <property type="molecule type" value="Genomic_DNA"/>
</dbReference>
<keyword evidence="6" id="KW-0067">ATP-binding</keyword>
<dbReference type="PROSITE" id="PS50893">
    <property type="entry name" value="ABC_TRANSPORTER_2"/>
    <property type="match status" value="2"/>
</dbReference>
<feature type="transmembrane region" description="Helical" evidence="10">
    <location>
        <begin position="763"/>
        <end position="787"/>
    </location>
</feature>
<dbReference type="Gene3D" id="1.20.1560.10">
    <property type="entry name" value="ABC transporter type 1, transmembrane domain"/>
    <property type="match status" value="2"/>
</dbReference>
<evidence type="ECO:0000256" key="4">
    <source>
        <dbReference type="ARBA" id="ARBA00022737"/>
    </source>
</evidence>
<feature type="transmembrane region" description="Helical" evidence="10">
    <location>
        <begin position="114"/>
        <end position="136"/>
    </location>
</feature>
<feature type="domain" description="ABC transmembrane type-1" evidence="12">
    <location>
        <begin position="84"/>
        <end position="366"/>
    </location>
</feature>
<evidence type="ECO:0000256" key="5">
    <source>
        <dbReference type="ARBA" id="ARBA00022741"/>
    </source>
</evidence>
<dbReference type="InterPro" id="IPR017871">
    <property type="entry name" value="ABC_transporter-like_CS"/>
</dbReference>
<feature type="domain" description="ABC transporter" evidence="11">
    <location>
        <begin position="1040"/>
        <end position="1280"/>
    </location>
</feature>
<dbReference type="Proteomes" id="UP000194127">
    <property type="component" value="Unassembled WGS sequence"/>
</dbReference>
<keyword evidence="8 10" id="KW-0472">Membrane</keyword>
<evidence type="ECO:0008006" key="15">
    <source>
        <dbReference type="Google" id="ProtNLM"/>
    </source>
</evidence>
<accession>A0A1X6MMW4</accession>
<feature type="region of interest" description="Disordered" evidence="9">
    <location>
        <begin position="631"/>
        <end position="679"/>
    </location>
</feature>
<evidence type="ECO:0000256" key="8">
    <source>
        <dbReference type="ARBA" id="ARBA00023136"/>
    </source>
</evidence>
<feature type="domain" description="ABC transmembrane type-1" evidence="12">
    <location>
        <begin position="708"/>
        <end position="1002"/>
    </location>
</feature>
<feature type="transmembrane region" description="Helical" evidence="10">
    <location>
        <begin position="74"/>
        <end position="94"/>
    </location>
</feature>
<keyword evidence="2" id="KW-0813">Transport</keyword>
<dbReference type="Pfam" id="PF00664">
    <property type="entry name" value="ABC_membrane"/>
    <property type="match status" value="2"/>
</dbReference>
<dbReference type="STRING" id="670580.A0A1X6MMW4"/>
<feature type="domain" description="ABC transporter" evidence="11">
    <location>
        <begin position="404"/>
        <end position="638"/>
    </location>
</feature>